<dbReference type="Pfam" id="PF13523">
    <property type="entry name" value="Acetyltransf_8"/>
    <property type="match status" value="1"/>
</dbReference>
<dbReference type="AlphaFoldDB" id="A0A845EZY5"/>
<dbReference type="Gene3D" id="3.40.630.30">
    <property type="match status" value="1"/>
</dbReference>
<comment type="pathway">
    <text evidence="2">Siderophore biosynthesis.</text>
</comment>
<dbReference type="PANTHER" id="PTHR31438:SF1">
    <property type="entry name" value="LYSINE N-ACYLTRANSFERASE C17G9.06C-RELATED"/>
    <property type="match status" value="1"/>
</dbReference>
<evidence type="ECO:0000256" key="3">
    <source>
        <dbReference type="ARBA" id="ARBA00020586"/>
    </source>
</evidence>
<dbReference type="GO" id="GO:0016410">
    <property type="term" value="F:N-acyltransferase activity"/>
    <property type="evidence" value="ECO:0007669"/>
    <property type="project" value="TreeGrafter"/>
</dbReference>
<evidence type="ECO:0000256" key="5">
    <source>
        <dbReference type="ARBA" id="ARBA00031122"/>
    </source>
</evidence>
<keyword evidence="7" id="KW-0808">Transferase</keyword>
<evidence type="ECO:0000256" key="1">
    <source>
        <dbReference type="ARBA" id="ARBA00003818"/>
    </source>
</evidence>
<comment type="caution">
    <text evidence="7">The sequence shown here is derived from an EMBL/GenBank/DDBJ whole genome shotgun (WGS) entry which is preliminary data.</text>
</comment>
<evidence type="ECO:0000313" key="7">
    <source>
        <dbReference type="EMBL" id="MYL64120.1"/>
    </source>
</evidence>
<evidence type="ECO:0000256" key="4">
    <source>
        <dbReference type="ARBA" id="ARBA00023251"/>
    </source>
</evidence>
<protein>
    <recommendedName>
        <fullName evidence="3">Lysine N-acyltransferase MbtK</fullName>
    </recommendedName>
    <alternativeName>
        <fullName evidence="5">Mycobactin synthase protein K</fullName>
    </alternativeName>
</protein>
<sequence length="186" mass="22207">MAHKHVEVDQEYKTISFSEVSFERDVHIIHRWMNEAHVYPFWQLNISLEAYKHHLLKALKDKHQTLYLGFVNNEPISYWEAYWVEGDIMEGMYENKPYDQGIHLLIGETDFLGKGYALPLLREMVSLQLKEKRTKRVIAEPDIQNKKMIHLFEKCGFRAQKPIKLPDKTGLLMICERDQFERKWGE</sequence>
<dbReference type="GO" id="GO:0019290">
    <property type="term" value="P:siderophore biosynthetic process"/>
    <property type="evidence" value="ECO:0007669"/>
    <property type="project" value="InterPro"/>
</dbReference>
<dbReference type="PANTHER" id="PTHR31438">
    <property type="entry name" value="LYSINE N-ACYLTRANSFERASE C17G9.06C-RELATED"/>
    <property type="match status" value="1"/>
</dbReference>
<dbReference type="SMART" id="SM01006">
    <property type="entry name" value="AlcB"/>
    <property type="match status" value="1"/>
</dbReference>
<feature type="domain" description="N-acetyltransferase" evidence="6">
    <location>
        <begin position="15"/>
        <end position="178"/>
    </location>
</feature>
<dbReference type="SUPFAM" id="SSF55729">
    <property type="entry name" value="Acyl-CoA N-acyltransferases (Nat)"/>
    <property type="match status" value="1"/>
</dbReference>
<keyword evidence="4" id="KW-0046">Antibiotic resistance</keyword>
<dbReference type="RefSeq" id="WP_160919743.1">
    <property type="nucleotide sequence ID" value="NZ_WMEY01000003.1"/>
</dbReference>
<gene>
    <name evidence="7" type="ORF">GLW07_12230</name>
</gene>
<accession>A0A845EZY5</accession>
<dbReference type="InterPro" id="IPR016181">
    <property type="entry name" value="Acyl_CoA_acyltransferase"/>
</dbReference>
<proteinExistence type="predicted"/>
<dbReference type="Proteomes" id="UP000447833">
    <property type="component" value="Unassembled WGS sequence"/>
</dbReference>
<organism evidence="7 8">
    <name type="scientific">Guptibacillus hwajinpoensis</name>
    <dbReference type="NCBI Taxonomy" id="208199"/>
    <lineage>
        <taxon>Bacteria</taxon>
        <taxon>Bacillati</taxon>
        <taxon>Bacillota</taxon>
        <taxon>Bacilli</taxon>
        <taxon>Bacillales</taxon>
        <taxon>Guptibacillaceae</taxon>
        <taxon>Guptibacillus</taxon>
    </lineage>
</organism>
<comment type="function">
    <text evidence="1">Acyltransferase required for the direct transfer of medium- to long-chain fatty acyl moieties from a carrier protein (MbtL) on to the epsilon-amino group of lysine residue in the mycobactin core.</text>
</comment>
<evidence type="ECO:0000313" key="8">
    <source>
        <dbReference type="Proteomes" id="UP000447833"/>
    </source>
</evidence>
<dbReference type="EMBL" id="WMEY01000003">
    <property type="protein sequence ID" value="MYL64120.1"/>
    <property type="molecule type" value="Genomic_DNA"/>
</dbReference>
<evidence type="ECO:0000256" key="2">
    <source>
        <dbReference type="ARBA" id="ARBA00004924"/>
    </source>
</evidence>
<dbReference type="InterPro" id="IPR000182">
    <property type="entry name" value="GNAT_dom"/>
</dbReference>
<dbReference type="InterPro" id="IPR019432">
    <property type="entry name" value="Acyltransferase_MbtK/IucB-like"/>
</dbReference>
<reference evidence="7 8" key="1">
    <citation type="submission" date="2019-11" db="EMBL/GenBank/DDBJ databases">
        <title>Genome sequences of 17 halophilic strains isolated from different environments.</title>
        <authorList>
            <person name="Furrow R.E."/>
        </authorList>
    </citation>
    <scope>NUCLEOTIDE SEQUENCE [LARGE SCALE GENOMIC DNA]</scope>
    <source>
        <strain evidence="7 8">22506_14_FS</strain>
    </source>
</reference>
<name>A0A845EZY5_9BACL</name>
<dbReference type="PROSITE" id="PS51186">
    <property type="entry name" value="GNAT"/>
    <property type="match status" value="1"/>
</dbReference>
<dbReference type="GO" id="GO:0046677">
    <property type="term" value="P:response to antibiotic"/>
    <property type="evidence" value="ECO:0007669"/>
    <property type="project" value="UniProtKB-KW"/>
</dbReference>
<evidence type="ECO:0000259" key="6">
    <source>
        <dbReference type="PROSITE" id="PS51186"/>
    </source>
</evidence>